<evidence type="ECO:0000256" key="6">
    <source>
        <dbReference type="ARBA" id="ARBA00022840"/>
    </source>
</evidence>
<dbReference type="GO" id="GO:0004674">
    <property type="term" value="F:protein serine/threonine kinase activity"/>
    <property type="evidence" value="ECO:0007669"/>
    <property type="project" value="UniProtKB-KW"/>
</dbReference>
<gene>
    <name evidence="11" type="ORF">EDD27_2458</name>
</gene>
<dbReference type="GO" id="GO:0005524">
    <property type="term" value="F:ATP binding"/>
    <property type="evidence" value="ECO:0007669"/>
    <property type="project" value="UniProtKB-UniRule"/>
</dbReference>
<feature type="transmembrane region" description="Helical" evidence="9">
    <location>
        <begin position="567"/>
        <end position="587"/>
    </location>
</feature>
<dbReference type="PROSITE" id="PS50011">
    <property type="entry name" value="PROTEIN_KINASE_DOM"/>
    <property type="match status" value="1"/>
</dbReference>
<keyword evidence="9" id="KW-0472">Membrane</keyword>
<keyword evidence="3" id="KW-0808">Transferase</keyword>
<dbReference type="PROSITE" id="PS00108">
    <property type="entry name" value="PROTEIN_KINASE_ST"/>
    <property type="match status" value="1"/>
</dbReference>
<dbReference type="SUPFAM" id="SSF56112">
    <property type="entry name" value="Protein kinase-like (PK-like)"/>
    <property type="match status" value="1"/>
</dbReference>
<keyword evidence="4 7" id="KW-0547">Nucleotide-binding</keyword>
<evidence type="ECO:0000256" key="4">
    <source>
        <dbReference type="ARBA" id="ARBA00022741"/>
    </source>
</evidence>
<evidence type="ECO:0000256" key="9">
    <source>
        <dbReference type="SAM" id="Phobius"/>
    </source>
</evidence>
<feature type="compositionally biased region" description="Basic and acidic residues" evidence="8">
    <location>
        <begin position="319"/>
        <end position="375"/>
    </location>
</feature>
<dbReference type="InterPro" id="IPR017441">
    <property type="entry name" value="Protein_kinase_ATP_BS"/>
</dbReference>
<keyword evidence="9" id="KW-1133">Transmembrane helix</keyword>
<feature type="binding site" evidence="7">
    <location>
        <position position="46"/>
    </location>
    <ligand>
        <name>ATP</name>
        <dbReference type="ChEBI" id="CHEBI:30616"/>
    </ligand>
</feature>
<dbReference type="Gene3D" id="3.30.200.20">
    <property type="entry name" value="Phosphorylase Kinase, domain 1"/>
    <property type="match status" value="1"/>
</dbReference>
<comment type="caution">
    <text evidence="11">The sequence shown here is derived from an EMBL/GenBank/DDBJ whole genome shotgun (WGS) entry which is preliminary data.</text>
</comment>
<organism evidence="11 12">
    <name type="scientific">Nonomuraea polychroma</name>
    <dbReference type="NCBI Taxonomy" id="46176"/>
    <lineage>
        <taxon>Bacteria</taxon>
        <taxon>Bacillati</taxon>
        <taxon>Actinomycetota</taxon>
        <taxon>Actinomycetes</taxon>
        <taxon>Streptosporangiales</taxon>
        <taxon>Streptosporangiaceae</taxon>
        <taxon>Nonomuraea</taxon>
    </lineage>
</organism>
<feature type="compositionally biased region" description="Low complexity" evidence="8">
    <location>
        <begin position="424"/>
        <end position="436"/>
    </location>
</feature>
<dbReference type="InterPro" id="IPR050660">
    <property type="entry name" value="NEK_Ser/Thr_kinase"/>
</dbReference>
<dbReference type="PANTHER" id="PTHR43671">
    <property type="entry name" value="SERINE/THREONINE-PROTEIN KINASE NEK"/>
    <property type="match status" value="1"/>
</dbReference>
<dbReference type="EMBL" id="SAUN01000001">
    <property type="protein sequence ID" value="RVX40071.1"/>
    <property type="molecule type" value="Genomic_DNA"/>
</dbReference>
<feature type="compositionally biased region" description="Low complexity" evidence="8">
    <location>
        <begin position="377"/>
        <end position="392"/>
    </location>
</feature>
<dbReference type="CDD" id="cd14014">
    <property type="entry name" value="STKc_PknB_like"/>
    <property type="match status" value="1"/>
</dbReference>
<keyword evidence="6 7" id="KW-0067">ATP-binding</keyword>
<keyword evidence="9" id="KW-0812">Transmembrane</keyword>
<evidence type="ECO:0000313" key="11">
    <source>
        <dbReference type="EMBL" id="RVX40071.1"/>
    </source>
</evidence>
<reference evidence="11 12" key="1">
    <citation type="submission" date="2019-01" db="EMBL/GenBank/DDBJ databases">
        <title>Sequencing the genomes of 1000 actinobacteria strains.</title>
        <authorList>
            <person name="Klenk H.-P."/>
        </authorList>
    </citation>
    <scope>NUCLEOTIDE SEQUENCE [LARGE SCALE GENOMIC DNA]</scope>
    <source>
        <strain evidence="11 12">DSM 43925</strain>
    </source>
</reference>
<feature type="compositionally biased region" description="Low complexity" evidence="8">
    <location>
        <begin position="279"/>
        <end position="292"/>
    </location>
</feature>
<proteinExistence type="inferred from homology"/>
<dbReference type="InterPro" id="IPR008271">
    <property type="entry name" value="Ser/Thr_kinase_AS"/>
</dbReference>
<dbReference type="Pfam" id="PF00069">
    <property type="entry name" value="Pkinase"/>
    <property type="match status" value="1"/>
</dbReference>
<keyword evidence="11" id="KW-0723">Serine/threonine-protein kinase</keyword>
<comment type="similarity">
    <text evidence="1">Belongs to the protein kinase superfamily. NEK Ser/Thr protein kinase family. NIMA subfamily.</text>
</comment>
<dbReference type="OrthoDB" id="3503527at2"/>
<evidence type="ECO:0000256" key="7">
    <source>
        <dbReference type="PROSITE-ProRule" id="PRU10141"/>
    </source>
</evidence>
<dbReference type="Gene3D" id="1.10.510.10">
    <property type="entry name" value="Transferase(Phosphotransferase) domain 1"/>
    <property type="match status" value="1"/>
</dbReference>
<protein>
    <recommendedName>
        <fullName evidence="2">non-specific serine/threonine protein kinase</fullName>
        <ecNumber evidence="2">2.7.11.1</ecNumber>
    </recommendedName>
</protein>
<dbReference type="RefSeq" id="WP_127932503.1">
    <property type="nucleotide sequence ID" value="NZ_SAUN01000001.1"/>
</dbReference>
<dbReference type="AlphaFoldDB" id="A0A438M344"/>
<sequence length="764" mass="77301">MPNVEPLRDGDPAAVGPYRLVGRLGAGGHGVVYLGQARNGTPVAVKVLREGPAGKERLAAAIAAAREVEPFCLARVLDGSTDGRPYIVSEYVEGRSLQQAAPLAGTELRRLAVATATALDAIHQAGVLHLDFKPPNVLIEPDGARVVDFGIAGALGAGMSATGNVVGTPAYMAPEQLAGKAAGAPADVFAWASVAVFAATGVPPFGDDSLPAVANRILRDEPRIDELGPPLRDVVAACLAKDPAARPTMRDVLLRLIGGERPDQPRRHPARTPANDDYATPASPARATPPASHGEAASGTAARLDPASGPRTAPVSRADSAHPGRASRADSAHPGRASRADSAHPGRASRADSAHPRRPSQHDPAHPGRELHDDPAEAAAPHHGAGPHQPSATYATQPLSAPVDVPLAAREFPAAGQATGGQPGITHHTAGHTTGGNSSVAHHATGHTSGANSSVAHHATGLTTGGNSSATHHGIGGHAVEGAHPAAGHVAVGGYQGGSGDAADAGYPGGVAYAADHGRSGAAAGEPEPVGGAAAQHSALVDILVAGRPGTSGKAPKRPARRRLKTVMIAGVSGVSVLALAAAIVWLTPTTPTPKADGARTVPSTAGAPTSDASPTPTRTPRSQRTRTARPTPQTDGTPSIVPTDGPTDGPSAETTPAAVTGRLRVVYLRAGGTLDGDCWAGGEVTLQALVARTGDPLTFRYAWLIDGVPVARSSAIISENGRRYLTSPRNLTGTAGATHRVTLRITSPVPMQRSISVTLCDDV</sequence>
<feature type="region of interest" description="Disordered" evidence="8">
    <location>
        <begin position="590"/>
        <end position="658"/>
    </location>
</feature>
<name>A0A438M344_9ACTN</name>
<evidence type="ECO:0000256" key="2">
    <source>
        <dbReference type="ARBA" id="ARBA00012513"/>
    </source>
</evidence>
<evidence type="ECO:0000256" key="3">
    <source>
        <dbReference type="ARBA" id="ARBA00022679"/>
    </source>
</evidence>
<dbReference type="PROSITE" id="PS00107">
    <property type="entry name" value="PROTEIN_KINASE_ATP"/>
    <property type="match status" value="1"/>
</dbReference>
<feature type="domain" description="Protein kinase" evidence="10">
    <location>
        <begin position="18"/>
        <end position="271"/>
    </location>
</feature>
<feature type="compositionally biased region" description="Basic and acidic residues" evidence="8">
    <location>
        <begin position="257"/>
        <end position="266"/>
    </location>
</feature>
<accession>A0A438M344</accession>
<dbReference type="Proteomes" id="UP000284824">
    <property type="component" value="Unassembled WGS sequence"/>
</dbReference>
<keyword evidence="5 11" id="KW-0418">Kinase</keyword>
<evidence type="ECO:0000259" key="10">
    <source>
        <dbReference type="PROSITE" id="PS50011"/>
    </source>
</evidence>
<dbReference type="EC" id="2.7.11.1" evidence="2"/>
<feature type="compositionally biased region" description="Low complexity" evidence="8">
    <location>
        <begin position="603"/>
        <end position="621"/>
    </location>
</feature>
<dbReference type="InterPro" id="IPR011009">
    <property type="entry name" value="Kinase-like_dom_sf"/>
</dbReference>
<feature type="region of interest" description="Disordered" evidence="8">
    <location>
        <begin position="415"/>
        <end position="481"/>
    </location>
</feature>
<evidence type="ECO:0000256" key="8">
    <source>
        <dbReference type="SAM" id="MobiDB-lite"/>
    </source>
</evidence>
<evidence type="ECO:0000313" key="12">
    <source>
        <dbReference type="Proteomes" id="UP000284824"/>
    </source>
</evidence>
<keyword evidence="12" id="KW-1185">Reference proteome</keyword>
<dbReference type="PANTHER" id="PTHR43671:SF13">
    <property type="entry name" value="SERINE_THREONINE-PROTEIN KINASE NEK2"/>
    <property type="match status" value="1"/>
</dbReference>
<feature type="compositionally biased region" description="Polar residues" evidence="8">
    <location>
        <begin position="446"/>
        <end position="471"/>
    </location>
</feature>
<dbReference type="InterPro" id="IPR000719">
    <property type="entry name" value="Prot_kinase_dom"/>
</dbReference>
<evidence type="ECO:0000256" key="1">
    <source>
        <dbReference type="ARBA" id="ARBA00010886"/>
    </source>
</evidence>
<feature type="region of interest" description="Disordered" evidence="8">
    <location>
        <begin position="257"/>
        <end position="395"/>
    </location>
</feature>
<evidence type="ECO:0000256" key="5">
    <source>
        <dbReference type="ARBA" id="ARBA00022777"/>
    </source>
</evidence>